<evidence type="ECO:0000313" key="1">
    <source>
        <dbReference type="EMBL" id="MST61165.1"/>
    </source>
</evidence>
<organism evidence="1 2">
    <name type="scientific">Parafannyhessea umbonata</name>
    <dbReference type="NCBI Taxonomy" id="604330"/>
    <lineage>
        <taxon>Bacteria</taxon>
        <taxon>Bacillati</taxon>
        <taxon>Actinomycetota</taxon>
        <taxon>Coriobacteriia</taxon>
        <taxon>Coriobacteriales</taxon>
        <taxon>Atopobiaceae</taxon>
        <taxon>Parafannyhessea</taxon>
    </lineage>
</organism>
<gene>
    <name evidence="1" type="ORF">FYJ69_09735</name>
</gene>
<dbReference type="RefSeq" id="WP_154542272.1">
    <property type="nucleotide sequence ID" value="NZ_VUND01000003.1"/>
</dbReference>
<dbReference type="EMBL" id="VUND01000003">
    <property type="protein sequence ID" value="MST61165.1"/>
    <property type="molecule type" value="Genomic_DNA"/>
</dbReference>
<comment type="caution">
    <text evidence="1">The sequence shown here is derived from an EMBL/GenBank/DDBJ whole genome shotgun (WGS) entry which is preliminary data.</text>
</comment>
<dbReference type="PANTHER" id="PTHR39441:SF1">
    <property type="entry name" value="DUF2252 DOMAIN-CONTAINING PROTEIN"/>
    <property type="match status" value="1"/>
</dbReference>
<dbReference type="PANTHER" id="PTHR39441">
    <property type="entry name" value="DUF2252 DOMAIN-CONTAINING PROTEIN"/>
    <property type="match status" value="1"/>
</dbReference>
<protein>
    <submittedName>
        <fullName evidence="1">DUF2252 domain-containing protein</fullName>
    </submittedName>
</protein>
<evidence type="ECO:0000313" key="2">
    <source>
        <dbReference type="Proteomes" id="UP000434342"/>
    </source>
</evidence>
<accession>A0A6N7WWA4</accession>
<dbReference type="Proteomes" id="UP000434342">
    <property type="component" value="Unassembled WGS sequence"/>
</dbReference>
<dbReference type="Pfam" id="PF10009">
    <property type="entry name" value="DUF2252"/>
    <property type="match status" value="1"/>
</dbReference>
<name>A0A6N7WWA4_9ACTN</name>
<dbReference type="InterPro" id="IPR018721">
    <property type="entry name" value="DUF2252"/>
</dbReference>
<sequence length="513" mass="56238">MADGSTQRKGTLGSAAAGAVAQRVTHLLRAAFEQPTQLSPEESRALGASLKDKIPLASLAEWPPSGVARPDPLELLRGQDVSRVSELVPIRYERMAADPFAYYRGCALPMAADLACLPTTSLRVQASGDAHLANFGIFATPERHLAFDLNDFDETARGPWEWDLKRLAASVEVCARVLGLSDGKAEKAVLACVGGYHQAMRRFAEMGNLEVWYAEADEEHVEALVEEHGDKSTRKAFAKDFDKAEKRNNARAVAKFTEVSDDGLRFVSDPPLIVPLRDIEAQSPQGDAAAALADRLAHDASLTREDASAKLIRLILRGYRKSLPESRRALLDSYHGVDIARKVVGVGSVGLRTWICVFEGAGPTDALVLQIKEAEESVLERYVGKSGYAEHGQRVVEGQRAIQVASDAFLGWTRLPAEDGRLHDYYVRQLWDGKGAPDLTKTDAHRLAHLSALCGWTLARAHARTGNRFAIAAYLGQDDEADEALRTFAKRYADQTERDYEALLTARRAGRLR</sequence>
<dbReference type="AlphaFoldDB" id="A0A6N7WWA4"/>
<reference evidence="1 2" key="1">
    <citation type="submission" date="2019-08" db="EMBL/GenBank/DDBJ databases">
        <title>In-depth cultivation of the pig gut microbiome towards novel bacterial diversity and tailored functional studies.</title>
        <authorList>
            <person name="Wylensek D."/>
            <person name="Hitch T.C.A."/>
            <person name="Clavel T."/>
        </authorList>
    </citation>
    <scope>NUCLEOTIDE SEQUENCE [LARGE SCALE GENOMIC DNA]</scope>
    <source>
        <strain evidence="1 2">WB01_CNA04</strain>
    </source>
</reference>
<proteinExistence type="predicted"/>